<evidence type="ECO:0000256" key="2">
    <source>
        <dbReference type="PROSITE-ProRule" id="PRU00110"/>
    </source>
</evidence>
<name>A0A9Q6N6I9_9PSED</name>
<comment type="caution">
    <text evidence="4">The sequence shown here is derived from an EMBL/GenBank/DDBJ whole genome shotgun (WGS) entry which is preliminary data.</text>
</comment>
<proteinExistence type="predicted"/>
<dbReference type="Proteomes" id="UP000248188">
    <property type="component" value="Unassembled WGS sequence"/>
</dbReference>
<dbReference type="Pfam" id="PF01627">
    <property type="entry name" value="Hpt"/>
    <property type="match status" value="1"/>
</dbReference>
<dbReference type="SMART" id="SM00073">
    <property type="entry name" value="HPT"/>
    <property type="match status" value="1"/>
</dbReference>
<dbReference type="GO" id="GO:0004672">
    <property type="term" value="F:protein kinase activity"/>
    <property type="evidence" value="ECO:0007669"/>
    <property type="project" value="UniProtKB-ARBA"/>
</dbReference>
<dbReference type="CDD" id="cd00088">
    <property type="entry name" value="HPT"/>
    <property type="match status" value="1"/>
</dbReference>
<dbReference type="PROSITE" id="PS50894">
    <property type="entry name" value="HPT"/>
    <property type="match status" value="1"/>
</dbReference>
<dbReference type="InterPro" id="IPR036641">
    <property type="entry name" value="HPT_dom_sf"/>
</dbReference>
<keyword evidence="1" id="KW-0902">Two-component regulatory system</keyword>
<dbReference type="SUPFAM" id="SSF47226">
    <property type="entry name" value="Histidine-containing phosphotransfer domain, HPT domain"/>
    <property type="match status" value="1"/>
</dbReference>
<evidence type="ECO:0000256" key="1">
    <source>
        <dbReference type="ARBA" id="ARBA00023012"/>
    </source>
</evidence>
<dbReference type="Gene3D" id="1.20.120.160">
    <property type="entry name" value="HPT domain"/>
    <property type="match status" value="1"/>
</dbReference>
<feature type="modified residue" description="Phosphohistidine" evidence="2">
    <location>
        <position position="47"/>
    </location>
</feature>
<dbReference type="GO" id="GO:0000160">
    <property type="term" value="P:phosphorelay signal transduction system"/>
    <property type="evidence" value="ECO:0007669"/>
    <property type="project" value="UniProtKB-KW"/>
</dbReference>
<evidence type="ECO:0000313" key="5">
    <source>
        <dbReference type="Proteomes" id="UP000248188"/>
    </source>
</evidence>
<gene>
    <name evidence="4" type="ORF">DMX08_22475</name>
</gene>
<keyword evidence="2" id="KW-0597">Phosphoprotein</keyword>
<evidence type="ECO:0000259" key="3">
    <source>
        <dbReference type="PROSITE" id="PS50894"/>
    </source>
</evidence>
<reference evidence="4 5" key="1">
    <citation type="submission" date="2018-06" db="EMBL/GenBank/DDBJ databases">
        <title>Pseudomonas diversity within urban Lake Michigan freshwaters.</title>
        <authorList>
            <person name="Batrich M."/>
            <person name="Hatzopoulos T."/>
            <person name="Putonti C."/>
        </authorList>
    </citation>
    <scope>NUCLEOTIDE SEQUENCE [LARGE SCALE GENOMIC DNA]</scope>
    <source>
        <strain evidence="4 5">MB-090624</strain>
    </source>
</reference>
<evidence type="ECO:0000313" key="4">
    <source>
        <dbReference type="EMBL" id="PYC32321.1"/>
    </source>
</evidence>
<dbReference type="AlphaFoldDB" id="A0A9Q6N6I9"/>
<organism evidence="4 5">
    <name type="scientific">Pseudomonas protegens</name>
    <dbReference type="NCBI Taxonomy" id="380021"/>
    <lineage>
        <taxon>Bacteria</taxon>
        <taxon>Pseudomonadati</taxon>
        <taxon>Pseudomonadota</taxon>
        <taxon>Gammaproteobacteria</taxon>
        <taxon>Pseudomonadales</taxon>
        <taxon>Pseudomonadaceae</taxon>
        <taxon>Pseudomonas</taxon>
    </lineage>
</organism>
<sequence>MHTLVGSEPTMLQHILSELLSNNRTDLQTLETLLRDQATAELSELAHRIKGAARVVKGEQLVESCRQLEDACQSPDLNMPLVSDCVEQVKQAIVTLEQQLLEQYDGSAPLAG</sequence>
<dbReference type="EMBL" id="QJRN01000015">
    <property type="protein sequence ID" value="PYC32321.1"/>
    <property type="molecule type" value="Genomic_DNA"/>
</dbReference>
<protein>
    <recommendedName>
        <fullName evidence="3">HPt domain-containing protein</fullName>
    </recommendedName>
</protein>
<dbReference type="InterPro" id="IPR008207">
    <property type="entry name" value="Sig_transdc_His_kin_Hpt_dom"/>
</dbReference>
<feature type="domain" description="HPt" evidence="3">
    <location>
        <begin position="8"/>
        <end position="103"/>
    </location>
</feature>
<accession>A0A9Q6N6I9</accession>